<comment type="caution">
    <text evidence="3">The sequence shown here is derived from an EMBL/GenBank/DDBJ whole genome shotgun (WGS) entry which is preliminary data.</text>
</comment>
<feature type="transmembrane region" description="Helical" evidence="2">
    <location>
        <begin position="301"/>
        <end position="323"/>
    </location>
</feature>
<evidence type="ECO:0000313" key="4">
    <source>
        <dbReference type="Proteomes" id="UP001185737"/>
    </source>
</evidence>
<gene>
    <name evidence="3" type="ORF">R3Q59_31740</name>
</gene>
<dbReference type="RefSeq" id="WP_317570722.1">
    <property type="nucleotide sequence ID" value="NZ_JAWLKA010000022.1"/>
</dbReference>
<feature type="compositionally biased region" description="Basic and acidic residues" evidence="1">
    <location>
        <begin position="336"/>
        <end position="349"/>
    </location>
</feature>
<dbReference type="Proteomes" id="UP001185737">
    <property type="component" value="Unassembled WGS sequence"/>
</dbReference>
<dbReference type="Pfam" id="PF11271">
    <property type="entry name" value="PorA"/>
    <property type="match status" value="1"/>
</dbReference>
<keyword evidence="2" id="KW-1133">Transmembrane helix</keyword>
<keyword evidence="2" id="KW-0812">Transmembrane</keyword>
<evidence type="ECO:0000256" key="2">
    <source>
        <dbReference type="SAM" id="Phobius"/>
    </source>
</evidence>
<evidence type="ECO:0000256" key="1">
    <source>
        <dbReference type="SAM" id="MobiDB-lite"/>
    </source>
</evidence>
<protein>
    <submittedName>
        <fullName evidence="3">Porin PorA family protein</fullName>
    </submittedName>
</protein>
<proteinExistence type="predicted"/>
<keyword evidence="2" id="KW-0472">Membrane</keyword>
<name>A0ABU4CP74_RHOJO</name>
<keyword evidence="4" id="KW-1185">Reference proteome</keyword>
<accession>A0ABU4CP74</accession>
<reference evidence="3 4" key="1">
    <citation type="submission" date="2023-10" db="EMBL/GenBank/DDBJ databases">
        <title>Development of a sustainable strategy for remediation of hydrocarbon-contaminated territories based on the waste exchange concept.</title>
        <authorList>
            <person name="Krivoruchko A."/>
        </authorList>
    </citation>
    <scope>NUCLEOTIDE SEQUENCE [LARGE SCALE GENOMIC DNA]</scope>
    <source>
        <strain evidence="3 4">IEGM 60</strain>
    </source>
</reference>
<dbReference type="InterPro" id="IPR021424">
    <property type="entry name" value="PorA"/>
</dbReference>
<sequence>MRRSSAVWGVIGLVLIALAALTRFVVTPYMAQLPSDTDVTVTYTGTATLLNADALQTGDVANAIAKDVPVTIDRRVHVLDTSGSTAVVADEATIQAGPAVLPSTHTYAVDRTSLEAVSGPDGAPAVEQASGLTVAFPVHPAPEDRYTYWDPQSRTSAPITYTGQDTRQGRDVRVYTTTVSGNLKDDATLATLPPALPKDLLASLAPALPADVMAAVGPLVPTLPDPVPLAYTADTTLTFYVDDTSGVVLDARLQQQVTAGVPANGSITDVTPVLAVDATVTPESQQAAADTAASISTALTVLGTVAPIVLLLLGVIALVVAFVRRHPPAQAATPTRETHTGEESVAIDR</sequence>
<evidence type="ECO:0000313" key="3">
    <source>
        <dbReference type="EMBL" id="MDV6285053.1"/>
    </source>
</evidence>
<organism evidence="3 4">
    <name type="scientific">Rhodococcus jostii</name>
    <dbReference type="NCBI Taxonomy" id="132919"/>
    <lineage>
        <taxon>Bacteria</taxon>
        <taxon>Bacillati</taxon>
        <taxon>Actinomycetota</taxon>
        <taxon>Actinomycetes</taxon>
        <taxon>Mycobacteriales</taxon>
        <taxon>Nocardiaceae</taxon>
        <taxon>Rhodococcus</taxon>
    </lineage>
</organism>
<dbReference type="EMBL" id="JAWLKA010000022">
    <property type="protein sequence ID" value="MDV6285053.1"/>
    <property type="molecule type" value="Genomic_DNA"/>
</dbReference>
<feature type="region of interest" description="Disordered" evidence="1">
    <location>
        <begin position="329"/>
        <end position="349"/>
    </location>
</feature>